<evidence type="ECO:0000313" key="2">
    <source>
        <dbReference type="EMBL" id="KAF2599853.1"/>
    </source>
</evidence>
<name>A0A8S9L2R8_BRACR</name>
<reference evidence="2" key="1">
    <citation type="submission" date="2019-12" db="EMBL/GenBank/DDBJ databases">
        <title>Genome sequencing and annotation of Brassica cretica.</title>
        <authorList>
            <person name="Studholme D.J."/>
            <person name="Sarris P.F."/>
        </authorList>
    </citation>
    <scope>NUCLEOTIDE SEQUENCE</scope>
    <source>
        <strain evidence="2">PFS-001/15</strain>
        <tissue evidence="2">Leaf</tissue>
    </source>
</reference>
<dbReference type="EMBL" id="QGKW02000717">
    <property type="protein sequence ID" value="KAF2599853.1"/>
    <property type="molecule type" value="Genomic_DNA"/>
</dbReference>
<comment type="caution">
    <text evidence="2">The sequence shown here is derived from an EMBL/GenBank/DDBJ whole genome shotgun (WGS) entry which is preliminary data.</text>
</comment>
<evidence type="ECO:0000313" key="3">
    <source>
        <dbReference type="Proteomes" id="UP000712281"/>
    </source>
</evidence>
<dbReference type="Proteomes" id="UP000712281">
    <property type="component" value="Unassembled WGS sequence"/>
</dbReference>
<sequence>MTKFVEDKKVLIERDRNLGSCSTPLIPESRSSSRLEREERRSKDKRRRFKEACPVSGGWPARERSWPAPEGPSLLSSPRFCLCFLDASYSFHFVEALAPEIHRFSSLSRGDSMPSRGLLVLGVALEEEVRLVFSSGWSACWPVCWLRLCSGEIWACLAGGRRRVSGPVVLAGGRLAVLRCVVVVYGRGVAMWTVSLSSILSLPGGCSGFTVAAESTGCYGFLEEAIGGGCDGSRVSGPLPHRRHQSGRQHIPVPWVSVDVYGSVFFHFPFAGEIVQRGLGSIFGFVSSSPSHLLSSRASMLVTITSLRRSSEASYTGDDMRIPGIQGNDENLTFSWSSSMVENGN</sequence>
<dbReference type="AlphaFoldDB" id="A0A8S9L2R8"/>
<evidence type="ECO:0000256" key="1">
    <source>
        <dbReference type="SAM" id="MobiDB-lite"/>
    </source>
</evidence>
<organism evidence="2 3">
    <name type="scientific">Brassica cretica</name>
    <name type="common">Mustard</name>
    <dbReference type="NCBI Taxonomy" id="69181"/>
    <lineage>
        <taxon>Eukaryota</taxon>
        <taxon>Viridiplantae</taxon>
        <taxon>Streptophyta</taxon>
        <taxon>Embryophyta</taxon>
        <taxon>Tracheophyta</taxon>
        <taxon>Spermatophyta</taxon>
        <taxon>Magnoliopsida</taxon>
        <taxon>eudicotyledons</taxon>
        <taxon>Gunneridae</taxon>
        <taxon>Pentapetalae</taxon>
        <taxon>rosids</taxon>
        <taxon>malvids</taxon>
        <taxon>Brassicales</taxon>
        <taxon>Brassicaceae</taxon>
        <taxon>Brassiceae</taxon>
        <taxon>Brassica</taxon>
    </lineage>
</organism>
<proteinExistence type="predicted"/>
<feature type="compositionally biased region" description="Basic and acidic residues" evidence="1">
    <location>
        <begin position="31"/>
        <end position="42"/>
    </location>
</feature>
<gene>
    <name evidence="2" type="ORF">F2Q68_00009120</name>
</gene>
<feature type="region of interest" description="Disordered" evidence="1">
    <location>
        <begin position="19"/>
        <end position="53"/>
    </location>
</feature>
<accession>A0A8S9L2R8</accession>
<protein>
    <submittedName>
        <fullName evidence="2">Uncharacterized protein</fullName>
    </submittedName>
</protein>